<dbReference type="EMBL" id="WKPJ01000002">
    <property type="protein sequence ID" value="MSA88185.1"/>
    <property type="molecule type" value="Genomic_DNA"/>
</dbReference>
<evidence type="ECO:0000313" key="4">
    <source>
        <dbReference type="Proteomes" id="UP000433575"/>
    </source>
</evidence>
<dbReference type="Proteomes" id="UP000433575">
    <property type="component" value="Unassembled WGS sequence"/>
</dbReference>
<reference evidence="4 5" key="1">
    <citation type="journal article" date="2019" name="Nat. Med.">
        <title>A library of human gut bacterial isolates paired with longitudinal multiomics data enables mechanistic microbiome research.</title>
        <authorList>
            <person name="Poyet M."/>
            <person name="Groussin M."/>
            <person name="Gibbons S.M."/>
            <person name="Avila-Pacheco J."/>
            <person name="Jiang X."/>
            <person name="Kearney S.M."/>
            <person name="Perrotta A.R."/>
            <person name="Berdy B."/>
            <person name="Zhao S."/>
            <person name="Lieberman T.D."/>
            <person name="Swanson P.K."/>
            <person name="Smith M."/>
            <person name="Roesemann S."/>
            <person name="Alexander J.E."/>
            <person name="Rich S.A."/>
            <person name="Livny J."/>
            <person name="Vlamakis H."/>
            <person name="Clish C."/>
            <person name="Bullock K."/>
            <person name="Deik A."/>
            <person name="Scott J."/>
            <person name="Pierce K.A."/>
            <person name="Xavier R.J."/>
            <person name="Alm E.J."/>
        </authorList>
    </citation>
    <scope>NUCLEOTIDE SEQUENCE [LARGE SCALE GENOMIC DNA]</scope>
    <source>
        <strain evidence="2 4">BIOML-A4</strain>
        <strain evidence="3 5">BIOML-A5</strain>
    </source>
</reference>
<proteinExistence type="predicted"/>
<accession>A0A6N7S3G2</accession>
<dbReference type="AlphaFoldDB" id="A0A6N7S3G2"/>
<keyword evidence="1" id="KW-0812">Transmembrane</keyword>
<feature type="transmembrane region" description="Helical" evidence="1">
    <location>
        <begin position="73"/>
        <end position="93"/>
    </location>
</feature>
<protein>
    <recommendedName>
        <fullName evidence="6">DUF3021 family protein</fullName>
    </recommendedName>
</protein>
<sequence length="147" mass="16510">MEFKEFLKARLLDFLLIQAGITLVIGLLGWLLQPTVKLGPMILFVPFVYAFFCVLVSFVTYSKHELSVRAMAGRKVIQFGLIEVVVVLVSYAFEPSLERSMAAVIMLSAAVICAIVQGIDYLIARRAANELTAELRLLQEQETRRTQ</sequence>
<keyword evidence="5" id="KW-1185">Reference proteome</keyword>
<evidence type="ECO:0008006" key="6">
    <source>
        <dbReference type="Google" id="ProtNLM"/>
    </source>
</evidence>
<dbReference type="EMBL" id="WKPI01000002">
    <property type="protein sequence ID" value="MSC31940.1"/>
    <property type="molecule type" value="Genomic_DNA"/>
</dbReference>
<dbReference type="RefSeq" id="WP_154237817.1">
    <property type="nucleotide sequence ID" value="NZ_CALJPI010000099.1"/>
</dbReference>
<evidence type="ECO:0000313" key="2">
    <source>
        <dbReference type="EMBL" id="MSA88185.1"/>
    </source>
</evidence>
<keyword evidence="1" id="KW-1133">Transmembrane helix</keyword>
<comment type="caution">
    <text evidence="2">The sequence shown here is derived from an EMBL/GenBank/DDBJ whole genome shotgun (WGS) entry which is preliminary data.</text>
</comment>
<name>A0A6N7S3G2_9FIRM</name>
<keyword evidence="1" id="KW-0472">Membrane</keyword>
<evidence type="ECO:0000256" key="1">
    <source>
        <dbReference type="SAM" id="Phobius"/>
    </source>
</evidence>
<gene>
    <name evidence="3" type="ORF">GKD88_02235</name>
    <name evidence="2" type="ORF">GKE08_02435</name>
</gene>
<evidence type="ECO:0000313" key="5">
    <source>
        <dbReference type="Proteomes" id="UP000480929"/>
    </source>
</evidence>
<evidence type="ECO:0000313" key="3">
    <source>
        <dbReference type="EMBL" id="MSC31940.1"/>
    </source>
</evidence>
<organism evidence="2 4">
    <name type="scientific">Holdemania massiliensis</name>
    <dbReference type="NCBI Taxonomy" id="1468449"/>
    <lineage>
        <taxon>Bacteria</taxon>
        <taxon>Bacillati</taxon>
        <taxon>Bacillota</taxon>
        <taxon>Erysipelotrichia</taxon>
        <taxon>Erysipelotrichales</taxon>
        <taxon>Erysipelotrichaceae</taxon>
        <taxon>Holdemania</taxon>
    </lineage>
</organism>
<feature type="transmembrane region" description="Helical" evidence="1">
    <location>
        <begin position="12"/>
        <end position="32"/>
    </location>
</feature>
<feature type="transmembrane region" description="Helical" evidence="1">
    <location>
        <begin position="38"/>
        <end position="61"/>
    </location>
</feature>
<feature type="transmembrane region" description="Helical" evidence="1">
    <location>
        <begin position="99"/>
        <end position="123"/>
    </location>
</feature>
<dbReference type="OrthoDB" id="2003588at2"/>
<dbReference type="Proteomes" id="UP000480929">
    <property type="component" value="Unassembled WGS sequence"/>
</dbReference>